<feature type="transmembrane region" description="Helical" evidence="2">
    <location>
        <begin position="34"/>
        <end position="56"/>
    </location>
</feature>
<dbReference type="PANTHER" id="PTHR33429:SF2">
    <property type="entry name" value="OS01G0888850 PROTEIN"/>
    <property type="match status" value="1"/>
</dbReference>
<reference evidence="3" key="1">
    <citation type="submission" date="2017-07" db="EMBL/GenBank/DDBJ databases">
        <title>Taro Niue Genome Assembly and Annotation.</title>
        <authorList>
            <person name="Atibalentja N."/>
            <person name="Keating K."/>
            <person name="Fields C.J."/>
        </authorList>
    </citation>
    <scope>NUCLEOTIDE SEQUENCE</scope>
    <source>
        <strain evidence="3">Niue_2</strain>
        <tissue evidence="3">Leaf</tissue>
    </source>
</reference>
<sequence>MSSLPLEQQPPPPPMVVNQRAYASHTSGGSIGPVIAVLAVIAILGAIAGLVGRLCAGRSVFGRGHYDFEGWIERKCASCIDGRIDPPPPPPPHSSANVAAGGSIPIVIPVQVPPLEGKHQHQSAEHSTPAEAAEP</sequence>
<keyword evidence="4" id="KW-1185">Reference proteome</keyword>
<dbReference type="PANTHER" id="PTHR33429">
    <property type="entry name" value="OS02G0708000 PROTEIN-RELATED"/>
    <property type="match status" value="1"/>
</dbReference>
<keyword evidence="2" id="KW-0472">Membrane</keyword>
<evidence type="ECO:0000313" key="4">
    <source>
        <dbReference type="Proteomes" id="UP000652761"/>
    </source>
</evidence>
<protein>
    <submittedName>
        <fullName evidence="3">Uncharacterized protein</fullName>
    </submittedName>
</protein>
<evidence type="ECO:0000256" key="1">
    <source>
        <dbReference type="SAM" id="MobiDB-lite"/>
    </source>
</evidence>
<feature type="region of interest" description="Disordered" evidence="1">
    <location>
        <begin position="115"/>
        <end position="135"/>
    </location>
</feature>
<keyword evidence="2" id="KW-1133">Transmembrane helix</keyword>
<keyword evidence="2" id="KW-0812">Transmembrane</keyword>
<dbReference type="OrthoDB" id="1934079at2759"/>
<comment type="caution">
    <text evidence="3">The sequence shown here is derived from an EMBL/GenBank/DDBJ whole genome shotgun (WGS) entry which is preliminary data.</text>
</comment>
<gene>
    <name evidence="3" type="ORF">Taro_006221</name>
</gene>
<evidence type="ECO:0000256" key="2">
    <source>
        <dbReference type="SAM" id="Phobius"/>
    </source>
</evidence>
<evidence type="ECO:0000313" key="3">
    <source>
        <dbReference type="EMBL" id="MQL73840.1"/>
    </source>
</evidence>
<accession>A0A843TWD6</accession>
<organism evidence="3 4">
    <name type="scientific">Colocasia esculenta</name>
    <name type="common">Wild taro</name>
    <name type="synonym">Arum esculentum</name>
    <dbReference type="NCBI Taxonomy" id="4460"/>
    <lineage>
        <taxon>Eukaryota</taxon>
        <taxon>Viridiplantae</taxon>
        <taxon>Streptophyta</taxon>
        <taxon>Embryophyta</taxon>
        <taxon>Tracheophyta</taxon>
        <taxon>Spermatophyta</taxon>
        <taxon>Magnoliopsida</taxon>
        <taxon>Liliopsida</taxon>
        <taxon>Araceae</taxon>
        <taxon>Aroideae</taxon>
        <taxon>Colocasieae</taxon>
        <taxon>Colocasia</taxon>
    </lineage>
</organism>
<name>A0A843TWD6_COLES</name>
<dbReference type="Proteomes" id="UP000652761">
    <property type="component" value="Unassembled WGS sequence"/>
</dbReference>
<dbReference type="AlphaFoldDB" id="A0A843TWD6"/>
<dbReference type="EMBL" id="NMUH01000181">
    <property type="protein sequence ID" value="MQL73840.1"/>
    <property type="molecule type" value="Genomic_DNA"/>
</dbReference>
<proteinExistence type="predicted"/>